<feature type="repeat" description="TPR" evidence="3">
    <location>
        <begin position="326"/>
        <end position="359"/>
    </location>
</feature>
<dbReference type="PROSITE" id="PS50011">
    <property type="entry name" value="PROTEIN_KINASE_DOM"/>
    <property type="match status" value="1"/>
</dbReference>
<proteinExistence type="predicted"/>
<dbReference type="InterPro" id="IPR019734">
    <property type="entry name" value="TPR_rpt"/>
</dbReference>
<dbReference type="PANTHER" id="PTHR44858">
    <property type="entry name" value="TETRATRICOPEPTIDE REPEAT PROTEIN 6"/>
    <property type="match status" value="1"/>
</dbReference>
<keyword evidence="1" id="KW-0677">Repeat</keyword>
<dbReference type="EMBL" id="BLAL01000197">
    <property type="protein sequence ID" value="GES91108.1"/>
    <property type="molecule type" value="Genomic_DNA"/>
</dbReference>
<dbReference type="Pfam" id="PF13414">
    <property type="entry name" value="TPR_11"/>
    <property type="match status" value="2"/>
</dbReference>
<feature type="domain" description="Protein kinase" evidence="4">
    <location>
        <begin position="853"/>
        <end position="1125"/>
    </location>
</feature>
<dbReference type="PANTHER" id="PTHR44858:SF1">
    <property type="entry name" value="UDP-N-ACETYLGLUCOSAMINE--PEPTIDE N-ACETYLGLUCOSAMINYLTRANSFERASE SPINDLY-RELATED"/>
    <property type="match status" value="1"/>
</dbReference>
<feature type="repeat" description="TPR" evidence="3">
    <location>
        <begin position="603"/>
        <end position="636"/>
    </location>
</feature>
<evidence type="ECO:0000256" key="1">
    <source>
        <dbReference type="ARBA" id="ARBA00022737"/>
    </source>
</evidence>
<dbReference type="PROSITE" id="PS50005">
    <property type="entry name" value="TPR"/>
    <property type="match status" value="13"/>
</dbReference>
<dbReference type="InterPro" id="IPR001245">
    <property type="entry name" value="Ser-Thr/Tyr_kinase_cat_dom"/>
</dbReference>
<dbReference type="InterPro" id="IPR011009">
    <property type="entry name" value="Kinase-like_dom_sf"/>
</dbReference>
<feature type="repeat" description="TPR" evidence="3">
    <location>
        <begin position="292"/>
        <end position="325"/>
    </location>
</feature>
<dbReference type="AlphaFoldDB" id="A0A8H3LTN6"/>
<feature type="repeat" description="TPR" evidence="3">
    <location>
        <begin position="463"/>
        <end position="496"/>
    </location>
</feature>
<dbReference type="SUPFAM" id="SSF56112">
    <property type="entry name" value="Protein kinase-like (PK-like)"/>
    <property type="match status" value="1"/>
</dbReference>
<dbReference type="Pfam" id="PF00515">
    <property type="entry name" value="TPR_1"/>
    <property type="match status" value="1"/>
</dbReference>
<dbReference type="Gene3D" id="1.25.40.10">
    <property type="entry name" value="Tetratricopeptide repeat domain"/>
    <property type="match status" value="8"/>
</dbReference>
<organism evidence="5 6">
    <name type="scientific">Rhizophagus clarus</name>
    <dbReference type="NCBI Taxonomy" id="94130"/>
    <lineage>
        <taxon>Eukaryota</taxon>
        <taxon>Fungi</taxon>
        <taxon>Fungi incertae sedis</taxon>
        <taxon>Mucoromycota</taxon>
        <taxon>Glomeromycotina</taxon>
        <taxon>Glomeromycetes</taxon>
        <taxon>Glomerales</taxon>
        <taxon>Glomeraceae</taxon>
        <taxon>Rhizophagus</taxon>
    </lineage>
</organism>
<evidence type="ECO:0000313" key="5">
    <source>
        <dbReference type="EMBL" id="GES91108.1"/>
    </source>
</evidence>
<dbReference type="Pfam" id="PF14559">
    <property type="entry name" value="TPR_19"/>
    <property type="match status" value="1"/>
</dbReference>
<comment type="caution">
    <text evidence="5">The sequence shown here is derived from an EMBL/GenBank/DDBJ whole genome shotgun (WGS) entry which is preliminary data.</text>
</comment>
<dbReference type="Pfam" id="PF07719">
    <property type="entry name" value="TPR_2"/>
    <property type="match status" value="2"/>
</dbReference>
<dbReference type="SMART" id="SM00028">
    <property type="entry name" value="TPR"/>
    <property type="match status" value="18"/>
</dbReference>
<evidence type="ECO:0000259" key="4">
    <source>
        <dbReference type="PROSITE" id="PS50011"/>
    </source>
</evidence>
<dbReference type="OrthoDB" id="1926212at2759"/>
<dbReference type="PROSITE" id="PS50293">
    <property type="entry name" value="TPR_REGION"/>
    <property type="match status" value="2"/>
</dbReference>
<keyword evidence="2 3" id="KW-0802">TPR repeat</keyword>
<gene>
    <name evidence="5" type="ORF">RCL2_001793900</name>
</gene>
<feature type="repeat" description="TPR" evidence="3">
    <location>
        <begin position="665"/>
        <end position="698"/>
    </location>
</feature>
<dbReference type="SUPFAM" id="SSF48452">
    <property type="entry name" value="TPR-like"/>
    <property type="match status" value="3"/>
</dbReference>
<dbReference type="Pfam" id="PF07714">
    <property type="entry name" value="PK_Tyr_Ser-Thr"/>
    <property type="match status" value="1"/>
</dbReference>
<feature type="repeat" description="TPR" evidence="3">
    <location>
        <begin position="394"/>
        <end position="427"/>
    </location>
</feature>
<feature type="repeat" description="TPR" evidence="3">
    <location>
        <begin position="156"/>
        <end position="189"/>
    </location>
</feature>
<feature type="repeat" description="TPR" evidence="3">
    <location>
        <begin position="122"/>
        <end position="155"/>
    </location>
</feature>
<dbReference type="GO" id="GO:0005524">
    <property type="term" value="F:ATP binding"/>
    <property type="evidence" value="ECO:0007669"/>
    <property type="project" value="InterPro"/>
</dbReference>
<protein>
    <submittedName>
        <fullName evidence="5">Tetratricopeptide repeat protein</fullName>
    </submittedName>
</protein>
<feature type="repeat" description="TPR" evidence="3">
    <location>
        <begin position="258"/>
        <end position="291"/>
    </location>
</feature>
<dbReference type="Gene3D" id="1.10.510.10">
    <property type="entry name" value="Transferase(Phosphotransferase) domain 1"/>
    <property type="match status" value="1"/>
</dbReference>
<accession>A0A8H3LTN6</accession>
<sequence length="1188" mass="136024">MRQFQKFKNKIITKTLFNLYLYYSIEYSCSKSSNEYDNTAETDSIDSESFFSDDDPYEMQALKCIISDDYVQGISVFDKALKIDSKNVFALEWRGKLHHMLNNYDQALADLDKALEINPNNSSALLFRSAVHYDLENYKQALVDLNEALEIDPENVSALEYRGAVHYMLDNNSQALIDLNKALEINPSSAFALKYRGVVHYLLNNYKQAQEDLDMALKIDPEDTSAIACRGAANLSYCNMYQDLYSYNQVLKIDPENVPALICRGNVYQMLGNNDRALLDINKALEIDQDNVSALGIRSIVYRNLEKYEQALTDLNKTLEVDPENASSLENRGRVYQKLSNYNDALADLNKSIEIEPECQFALAFRGDLHRTLGNYKESLTDLEKCLKIDPDNSFALAVRGDVNRELGNYEMALSDLNKSLKIDPEGGLALQARGIVHIHLKEYELALADLNTVLKIYQKDDAPIFAIRGEVYKLLNDYDQAKADLDRALKIDPDNIFALITRSQVYELLNNNNQAKADLNKILEINPDHVSALLDRAFINGKLQDYERVLVDTNRILKINKQNKLALLIRGDAHRRLGNYDLARSDFSDALNIDPRDNKLDDFILAHRGIVFSILKDYENALIDLNRAMKINPKIALWHNKNNELYQLLRETLITLIRTDPQEPSALTLRGFLYVMLGYYENALIEIKKALKGNPHYSYALEIQDELCELRKTQGVNATRFKVFEPIYAAFKASADSHRSLSVSTTSFKPCLSECVKKENRFEYCKPCLDRLNKVTLEAALKFAGKKGLCSQCERIITNPNWCSLCDYDRLKNDFSNWTSGNQEIDEFIRELQEHVEDYQGDVIEWIPYARFENVENIGKGGFSQVSKADWLDGKITKWNNNIGQWERLGKMCVALKIIKNSKDEIKEFLNEAKGYLECRNTIVERNVIRIYGFSQDPSTNNYIIVMQYIEGGNLRNFLSKKKDFDMKEKLSILSNIAHGLVTMHCFTSLVHGDFHPGNIFVDKDNNIFIADLGLCRCASNDFDFKPKHAYVVEYTAPEVLHGGINTMESDIYSFGMIMFEIVTGVMPFANYKYSHDELRKSICQGARPKIPVNIPIAFTILMEKCWDNDPRKRPHAGMIDYWFKDTQKAIELYSMSLMERAEHENKNKSETFNLNGFEKISDYIAENFLFCNVNPVKGNPSPSPST</sequence>
<feature type="repeat" description="TPR" evidence="3">
    <location>
        <begin position="190"/>
        <end position="223"/>
    </location>
</feature>
<dbReference type="InterPro" id="IPR000719">
    <property type="entry name" value="Prot_kinase_dom"/>
</dbReference>
<dbReference type="GO" id="GO:0004672">
    <property type="term" value="F:protein kinase activity"/>
    <property type="evidence" value="ECO:0007669"/>
    <property type="project" value="InterPro"/>
</dbReference>
<reference evidence="5" key="1">
    <citation type="submission" date="2019-10" db="EMBL/GenBank/DDBJ databases">
        <title>Conservation and host-specific expression of non-tandemly repeated heterogenous ribosome RNA gene in arbuscular mycorrhizal fungi.</title>
        <authorList>
            <person name="Maeda T."/>
            <person name="Kobayashi Y."/>
            <person name="Nakagawa T."/>
            <person name="Ezawa T."/>
            <person name="Yamaguchi K."/>
            <person name="Bino T."/>
            <person name="Nishimoto Y."/>
            <person name="Shigenobu S."/>
            <person name="Kawaguchi M."/>
        </authorList>
    </citation>
    <scope>NUCLEOTIDE SEQUENCE</scope>
    <source>
        <strain evidence="5">HR1</strain>
    </source>
</reference>
<dbReference type="Proteomes" id="UP000615446">
    <property type="component" value="Unassembled WGS sequence"/>
</dbReference>
<dbReference type="InterPro" id="IPR013105">
    <property type="entry name" value="TPR_2"/>
</dbReference>
<name>A0A8H3LTN6_9GLOM</name>
<dbReference type="InterPro" id="IPR011990">
    <property type="entry name" value="TPR-like_helical_dom_sf"/>
</dbReference>
<feature type="repeat" description="TPR" evidence="3">
    <location>
        <begin position="88"/>
        <end position="121"/>
    </location>
</feature>
<dbReference type="InterPro" id="IPR050498">
    <property type="entry name" value="Ycf3"/>
</dbReference>
<dbReference type="Pfam" id="PF13181">
    <property type="entry name" value="TPR_8"/>
    <property type="match status" value="2"/>
</dbReference>
<feature type="repeat" description="TPR" evidence="3">
    <location>
        <begin position="360"/>
        <end position="393"/>
    </location>
</feature>
<evidence type="ECO:0000256" key="3">
    <source>
        <dbReference type="PROSITE-ProRule" id="PRU00339"/>
    </source>
</evidence>
<feature type="repeat" description="TPR" evidence="3">
    <location>
        <begin position="565"/>
        <end position="598"/>
    </location>
</feature>
<evidence type="ECO:0000256" key="2">
    <source>
        <dbReference type="ARBA" id="ARBA00022803"/>
    </source>
</evidence>
<evidence type="ECO:0000313" key="6">
    <source>
        <dbReference type="Proteomes" id="UP000615446"/>
    </source>
</evidence>